<evidence type="ECO:0000313" key="1">
    <source>
        <dbReference type="EMBL" id="TDO29878.1"/>
    </source>
</evidence>
<feature type="non-terminal residue" evidence="1">
    <location>
        <position position="1"/>
    </location>
</feature>
<gene>
    <name evidence="1" type="ORF">EV643_14345</name>
</gene>
<organism evidence="1 2">
    <name type="scientific">Kribbella caucasensis</name>
    <dbReference type="NCBI Taxonomy" id="2512215"/>
    <lineage>
        <taxon>Bacteria</taxon>
        <taxon>Bacillati</taxon>
        <taxon>Actinomycetota</taxon>
        <taxon>Actinomycetes</taxon>
        <taxon>Propionibacteriales</taxon>
        <taxon>Kribbellaceae</taxon>
        <taxon>Kribbella</taxon>
    </lineage>
</organism>
<protein>
    <submittedName>
        <fullName evidence="1">Uncharacterized protein</fullName>
    </submittedName>
</protein>
<accession>A0A4V3C5H0</accession>
<keyword evidence="2" id="KW-1185">Reference proteome</keyword>
<dbReference type="EMBL" id="SNWQ01000043">
    <property type="protein sequence ID" value="TDO29878.1"/>
    <property type="molecule type" value="Genomic_DNA"/>
</dbReference>
<proteinExistence type="predicted"/>
<sequence>QDLDIRIIDAATGELLRELVLDTTHRYQGTGKPPGPTR</sequence>
<dbReference type="AlphaFoldDB" id="A0A4V3C5H0"/>
<evidence type="ECO:0000313" key="2">
    <source>
        <dbReference type="Proteomes" id="UP000295388"/>
    </source>
</evidence>
<comment type="caution">
    <text evidence="1">The sequence shown here is derived from an EMBL/GenBank/DDBJ whole genome shotgun (WGS) entry which is preliminary data.</text>
</comment>
<dbReference type="Proteomes" id="UP000295388">
    <property type="component" value="Unassembled WGS sequence"/>
</dbReference>
<name>A0A4V3C5H0_9ACTN</name>
<reference evidence="1 2" key="1">
    <citation type="submission" date="2019-03" db="EMBL/GenBank/DDBJ databases">
        <title>Genomic Encyclopedia of Type Strains, Phase III (KMG-III): the genomes of soil and plant-associated and newly described type strains.</title>
        <authorList>
            <person name="Whitman W."/>
        </authorList>
    </citation>
    <scope>NUCLEOTIDE SEQUENCE [LARGE SCALE GENOMIC DNA]</scope>
    <source>
        <strain evidence="1 2">VKM Ac-2527</strain>
    </source>
</reference>